<dbReference type="GeneID" id="58194544"/>
<protein>
    <submittedName>
        <fullName evidence="1">Uncharacterized protein</fullName>
    </submittedName>
</protein>
<dbReference type="Proteomes" id="UP000018445">
    <property type="component" value="Unassembled WGS sequence"/>
</dbReference>
<proteinExistence type="predicted"/>
<keyword evidence="2" id="KW-1185">Reference proteome</keyword>
<dbReference type="EMBL" id="APPO01000013">
    <property type="protein sequence ID" value="ENV36860.1"/>
    <property type="molecule type" value="Genomic_DNA"/>
</dbReference>
<dbReference type="RefSeq" id="WP_004879042.1">
    <property type="nucleotide sequence ID" value="NZ_AKIQ01000062.1"/>
</dbReference>
<reference evidence="1 2" key="1">
    <citation type="submission" date="2013-02" db="EMBL/GenBank/DDBJ databases">
        <title>The Genome Sequence of Acinetobacter venetianus CIP 110063.</title>
        <authorList>
            <consortium name="The Broad Institute Genome Sequencing Platform"/>
            <consortium name="The Broad Institute Genome Sequencing Center for Infectious Disease"/>
            <person name="Cerqueira G."/>
            <person name="Feldgarden M."/>
            <person name="Courvalin P."/>
            <person name="Perichon B."/>
            <person name="Grillot-Courvalin C."/>
            <person name="Clermont D."/>
            <person name="Rocha E."/>
            <person name="Yoon E.-J."/>
            <person name="Nemec A."/>
            <person name="Walker B."/>
            <person name="Young S.K."/>
            <person name="Zeng Q."/>
            <person name="Gargeya S."/>
            <person name="Fitzgerald M."/>
            <person name="Haas B."/>
            <person name="Abouelleil A."/>
            <person name="Alvarado L."/>
            <person name="Arachchi H.M."/>
            <person name="Berlin A.M."/>
            <person name="Chapman S.B."/>
            <person name="Dewar J."/>
            <person name="Goldberg J."/>
            <person name="Griggs A."/>
            <person name="Gujja S."/>
            <person name="Hansen M."/>
            <person name="Howarth C."/>
            <person name="Imamovic A."/>
            <person name="Larimer J."/>
            <person name="McCowan C."/>
            <person name="Murphy C."/>
            <person name="Neiman D."/>
            <person name="Pearson M."/>
            <person name="Priest M."/>
            <person name="Roberts A."/>
            <person name="Saif S."/>
            <person name="Shea T."/>
            <person name="Sisk P."/>
            <person name="Sykes S."/>
            <person name="Wortman J."/>
            <person name="Nusbaum C."/>
            <person name="Birren B."/>
        </authorList>
    </citation>
    <scope>NUCLEOTIDE SEQUENCE [LARGE SCALE GENOMIC DNA]</scope>
    <source>
        <strain evidence="2">ATCC 31012 / DSM 23050 / BCRC 14357 / CCUG 45561 / CIP 110063 / KCTC 2702 / LMG 19082 / RAG-1</strain>
    </source>
</reference>
<organism evidence="1 2">
    <name type="scientific">Acinetobacter venetianus (strain ATCC 31012 / DSM 23050 / BCRC 14357 / CCUG 45561 / CIP 110063 / KCTC 2702 / LMG 19082 / RAG-1)</name>
    <dbReference type="NCBI Taxonomy" id="1191460"/>
    <lineage>
        <taxon>Bacteria</taxon>
        <taxon>Pseudomonadati</taxon>
        <taxon>Pseudomonadota</taxon>
        <taxon>Gammaproteobacteria</taxon>
        <taxon>Moraxellales</taxon>
        <taxon>Moraxellaceae</taxon>
        <taxon>Acinetobacter</taxon>
    </lineage>
</organism>
<sequence length="598" mass="65840">MGIIDDNLNWDLTITNNGINNYFENITNTTISVGETKSIRVGSTLLADQIFYNAKQRNALKKADYILVEKQSVNQNNGGNFNFSLQELNLVATAEKIYSTMQLTPDLDNFIQGTSAVGDVKTVQPPPPELFYDAYTLSNAQNMLLQQNNMFVPDEANNPFASFSGDIEALANSQYKINIGDQLHTYIYFRSSQNEESLEIYIDNVSFRVQVAGQNAFNSVDLITEIVLKVDQTVQLLSCNGSNNVNPNNGALPSNYDKTSLFVSKVSGAEVVEHTVAQYVQLARGNNLVAIRPLSAYFKATKGKFMLSFDSSNLGAFYLFNMENQPIDKLTYSEVAANYLNNMALAIQNNADGNLFLSFGSVVAQPALSLQFSDASGIEDFTFDLIDLKTIDVYRKLQKVGTVKLSNELFPYFQTACELPMPLFNSFGFNLSQSFELLNYKLPDTASDGDIFHLQSGGTLFNKELLVGDYITVYANKTNVSINRLPEGDKRKSLYVSLVTASGTSIDNIFAIYDVELGIISLSGYFYMGSPYTGSLFLIDVTDIPIKSTKNSYSINNGDITPLTISSMDDNTLAVVLNNSSATGQHVIINSVIAEVSA</sequence>
<gene>
    <name evidence="1" type="ORF">F959_01667</name>
</gene>
<comment type="caution">
    <text evidence="1">The sequence shown here is derived from an EMBL/GenBank/DDBJ whole genome shotgun (WGS) entry which is preliminary data.</text>
</comment>
<name>N8ZZ98_ACIVR</name>
<dbReference type="HOGENOM" id="CLU_456086_0_0_6"/>
<dbReference type="eggNOG" id="ENOG5031QTT">
    <property type="taxonomic scope" value="Bacteria"/>
</dbReference>
<dbReference type="PATRIC" id="fig|1191460.12.peg.1652"/>
<evidence type="ECO:0000313" key="1">
    <source>
        <dbReference type="EMBL" id="ENV36860.1"/>
    </source>
</evidence>
<dbReference type="AlphaFoldDB" id="N8ZZ98"/>
<accession>N8ZZ98</accession>
<evidence type="ECO:0000313" key="2">
    <source>
        <dbReference type="Proteomes" id="UP000018445"/>
    </source>
</evidence>